<comment type="caution">
    <text evidence="1">The sequence shown here is derived from an EMBL/GenBank/DDBJ whole genome shotgun (WGS) entry which is preliminary data.</text>
</comment>
<proteinExistence type="predicted"/>
<sequence length="502" mass="55925">MPTKEKKIKNLSSLANCNVLLLLVKWLFLCQDIAQLVAANLGTIVRLVMLVSLFTSEYFAHLKQNVWINVHRSVKNKLFHSVAFTGKCKTAGTLHKQGDLTVRKNPSSDDQKDSQQKTNKNQTSEPIVQTSVASTEQANENTPAWQEPLVVDHQEQSSSPPTVSRPLSPSCYMRRLPPPPGFYLSKEHSYAQLCPLLWRRRYDQAIDCLEKALRQLHAARRRENRLRSTVLRLRDKRLKQALLVSRDGCKNRGSLAPGARMRQGKGGSNQEENTNSWSEEEKGHCFYCGRGQSLPFLSSQQQLQLSDMCEGDTEVMGHEHHLDLQQQLFWIQEGAEGQIILMPVSDEDRLQSILKMGGVAVEAQTILVSDVGLAGDLGHMTEDSGAVREEALMLYLLSRQTQYSDLETAINTLVTQFHSASADNGPTLKTDEFKGLLSSQLPNLVKGTGTDQGLSEILRKMGVGDGEGISFKHFWNLIQSLATSQHSLLSSQKGTSCSCILL</sequence>
<dbReference type="Proteomes" id="UP000831701">
    <property type="component" value="Chromosome 18"/>
</dbReference>
<reference evidence="1" key="1">
    <citation type="submission" date="2022-04" db="EMBL/GenBank/DDBJ databases">
        <title>Jade perch genome.</title>
        <authorList>
            <person name="Chao B."/>
        </authorList>
    </citation>
    <scope>NUCLEOTIDE SEQUENCE</scope>
    <source>
        <strain evidence="1">CB-2022</strain>
    </source>
</reference>
<name>A0ACB8VR10_9TELE</name>
<keyword evidence="2" id="KW-1185">Reference proteome</keyword>
<organism evidence="1 2">
    <name type="scientific">Scortum barcoo</name>
    <name type="common">barcoo grunter</name>
    <dbReference type="NCBI Taxonomy" id="214431"/>
    <lineage>
        <taxon>Eukaryota</taxon>
        <taxon>Metazoa</taxon>
        <taxon>Chordata</taxon>
        <taxon>Craniata</taxon>
        <taxon>Vertebrata</taxon>
        <taxon>Euteleostomi</taxon>
        <taxon>Actinopterygii</taxon>
        <taxon>Neopterygii</taxon>
        <taxon>Teleostei</taxon>
        <taxon>Neoteleostei</taxon>
        <taxon>Acanthomorphata</taxon>
        <taxon>Eupercaria</taxon>
        <taxon>Centrarchiformes</taxon>
        <taxon>Terapontoidei</taxon>
        <taxon>Terapontidae</taxon>
        <taxon>Scortum</taxon>
    </lineage>
</organism>
<evidence type="ECO:0000313" key="1">
    <source>
        <dbReference type="EMBL" id="KAI3358023.1"/>
    </source>
</evidence>
<dbReference type="EMBL" id="CM041548">
    <property type="protein sequence ID" value="KAI3358023.1"/>
    <property type="molecule type" value="Genomic_DNA"/>
</dbReference>
<gene>
    <name evidence="1" type="ORF">L3Q82_002963</name>
</gene>
<protein>
    <submittedName>
        <fullName evidence="1">Uncharacterized protein</fullName>
    </submittedName>
</protein>
<evidence type="ECO:0000313" key="2">
    <source>
        <dbReference type="Proteomes" id="UP000831701"/>
    </source>
</evidence>
<accession>A0ACB8VR10</accession>